<dbReference type="EMBL" id="AP024819">
    <property type="protein sequence ID" value="BCZ19343.1"/>
    <property type="molecule type" value="Genomic_DNA"/>
</dbReference>
<accession>A0ABM7SEX1</accession>
<evidence type="ECO:0000313" key="2">
    <source>
        <dbReference type="Proteomes" id="UP000826146"/>
    </source>
</evidence>
<reference evidence="1 2" key="1">
    <citation type="submission" date="2021-07" db="EMBL/GenBank/DDBJ databases">
        <title>Novel Helicobacter sp. Isolated from a cat.</title>
        <authorList>
            <person name="Rimbara E."/>
            <person name="Suzuki M."/>
        </authorList>
    </citation>
    <scope>NUCLEOTIDE SEQUENCE [LARGE SCALE GENOMIC DNA]</scope>
    <source>
        <strain evidence="2">NHP19-012</strain>
    </source>
</reference>
<proteinExistence type="predicted"/>
<keyword evidence="2" id="KW-1185">Reference proteome</keyword>
<dbReference type="Proteomes" id="UP000826146">
    <property type="component" value="Chromosome"/>
</dbReference>
<sequence>MAKHPPMTPNKDAPKNAFFLPHLEKMEAGNDTAINAPVSVVVIGKVARVVRPKATAPLARC</sequence>
<gene>
    <name evidence="1" type="ORF">NHP190012_09850</name>
</gene>
<name>A0ABM7SEX1_9HELI</name>
<organism evidence="1 2">
    <name type="scientific">Helicobacter gastrofelis</name>
    <dbReference type="NCBI Taxonomy" id="2849642"/>
    <lineage>
        <taxon>Bacteria</taxon>
        <taxon>Pseudomonadati</taxon>
        <taxon>Campylobacterota</taxon>
        <taxon>Epsilonproteobacteria</taxon>
        <taxon>Campylobacterales</taxon>
        <taxon>Helicobacteraceae</taxon>
        <taxon>Helicobacter</taxon>
    </lineage>
</organism>
<protein>
    <submittedName>
        <fullName evidence="1">Uncharacterized protein</fullName>
    </submittedName>
</protein>
<evidence type="ECO:0000313" key="1">
    <source>
        <dbReference type="EMBL" id="BCZ19343.1"/>
    </source>
</evidence>